<accession>A0A2W5NJL4</accession>
<organism evidence="3 4">
    <name type="scientific">Rhodovulum sulfidophilum</name>
    <name type="common">Rhodobacter sulfidophilus</name>
    <dbReference type="NCBI Taxonomy" id="35806"/>
    <lineage>
        <taxon>Bacteria</taxon>
        <taxon>Pseudomonadati</taxon>
        <taxon>Pseudomonadota</taxon>
        <taxon>Alphaproteobacteria</taxon>
        <taxon>Rhodobacterales</taxon>
        <taxon>Paracoccaceae</taxon>
        <taxon>Rhodovulum</taxon>
    </lineage>
</organism>
<sequence>MTDNPSDPPRRRQRPIGGLLDPHGEIASRLKALYAEVEQEPIPAELIELLERLDQAEENASHDR</sequence>
<reference evidence="3 4" key="1">
    <citation type="submission" date="2017-08" db="EMBL/GenBank/DDBJ databases">
        <title>Infants hospitalized years apart are colonized by the same room-sourced microbial strains.</title>
        <authorList>
            <person name="Brooks B."/>
            <person name="Olm M.R."/>
            <person name="Firek B.A."/>
            <person name="Baker R."/>
            <person name="Thomas B.C."/>
            <person name="Morowitz M.J."/>
            <person name="Banfield J.F."/>
        </authorList>
    </citation>
    <scope>NUCLEOTIDE SEQUENCE [LARGE SCALE GENOMIC DNA]</scope>
    <source>
        <strain evidence="3">S2_005_002_R2_34</strain>
    </source>
</reference>
<protein>
    <recommendedName>
        <fullName evidence="2">Anti-sigma factor NepR domain-containing protein</fullName>
    </recommendedName>
</protein>
<evidence type="ECO:0000259" key="2">
    <source>
        <dbReference type="Pfam" id="PF18557"/>
    </source>
</evidence>
<feature type="region of interest" description="Disordered" evidence="1">
    <location>
        <begin position="1"/>
        <end position="22"/>
    </location>
</feature>
<proteinExistence type="predicted"/>
<dbReference type="AlphaFoldDB" id="A0A2W5NJL4"/>
<name>A0A2W5NJL4_RHOSU</name>
<evidence type="ECO:0000313" key="4">
    <source>
        <dbReference type="Proteomes" id="UP000249185"/>
    </source>
</evidence>
<dbReference type="Pfam" id="PF18557">
    <property type="entry name" value="NepR"/>
    <property type="match status" value="1"/>
</dbReference>
<gene>
    <name evidence="3" type="ORF">DI556_02210</name>
</gene>
<evidence type="ECO:0000313" key="3">
    <source>
        <dbReference type="EMBL" id="PZQ52698.1"/>
    </source>
</evidence>
<evidence type="ECO:0000256" key="1">
    <source>
        <dbReference type="SAM" id="MobiDB-lite"/>
    </source>
</evidence>
<dbReference type="InterPro" id="IPR041649">
    <property type="entry name" value="NepR"/>
</dbReference>
<dbReference type="Proteomes" id="UP000249185">
    <property type="component" value="Unassembled WGS sequence"/>
</dbReference>
<feature type="domain" description="Anti-sigma factor NepR" evidence="2">
    <location>
        <begin position="25"/>
        <end position="57"/>
    </location>
</feature>
<comment type="caution">
    <text evidence="3">The sequence shown here is derived from an EMBL/GenBank/DDBJ whole genome shotgun (WGS) entry which is preliminary data.</text>
</comment>
<dbReference type="EMBL" id="QFPW01000001">
    <property type="protein sequence ID" value="PZQ52698.1"/>
    <property type="molecule type" value="Genomic_DNA"/>
</dbReference>